<evidence type="ECO:0000313" key="2">
    <source>
        <dbReference type="EMBL" id="KAK9984358.1"/>
    </source>
</evidence>
<feature type="region of interest" description="Disordered" evidence="1">
    <location>
        <begin position="298"/>
        <end position="323"/>
    </location>
</feature>
<sequence>MASSSKGPSFLTLPGKKYDPTFDWHEEDGLLQDPRTHAPYCHVDTKVIFSSLAFMLGKNVVACFIESFTSLKSRGSFQMLKSAWAALPPSIKNIINEVGFGTFFKALLNHEMHEYRDLQLLLVLAERLWDTTCTFHFPCIGEVWMYVYFGVGHETWEEVAGIFPRFLYWVPQYRSSVTSRCSLEIWRLVIDNLTVDGMNLDPWAGCEGYVECERALELNGCQALFECGHGGYWYLGDQVSPQVHHVYPLTTIPVPPCPSIRLADFLTDEEIAQAYVGFVVPRTVGSYPEFIETRMQGCLAGQTPPPSEGEEEGDDEEEIPSPHPAAFKLEGIKALWNVKIKWDFLRATVKFCDPEDHVFWSNTAELCPTIEEFFAILGYDRSKKFVAVSYDPRHKESFSDALGLPTSITNSMIEGHMIWLMERLDMIAKPTNGNYGPSSFLSRAVIKTECQIENDCVKFLDRKSSTSIQWDCYWWKCPPLLLQSPGSNHIFLVGLRRATFYKGDKLLRQFKYEQGTQRGNRRKPFSPVDINPTSVKNILLGLEMAD</sequence>
<evidence type="ECO:0000256" key="1">
    <source>
        <dbReference type="SAM" id="MobiDB-lite"/>
    </source>
</evidence>
<gene>
    <name evidence="2" type="ORF">SO802_033883</name>
</gene>
<protein>
    <recommendedName>
        <fullName evidence="4">Aminotransferase-like plant mobile domain-containing protein</fullName>
    </recommendedName>
</protein>
<reference evidence="2 3" key="1">
    <citation type="submission" date="2024-01" db="EMBL/GenBank/DDBJ databases">
        <title>A telomere-to-telomere, gap-free genome of sweet tea (Lithocarpus litseifolius).</title>
        <authorList>
            <person name="Zhou J."/>
        </authorList>
    </citation>
    <scope>NUCLEOTIDE SEQUENCE [LARGE SCALE GENOMIC DNA]</scope>
    <source>
        <strain evidence="2">Zhou-2022a</strain>
        <tissue evidence="2">Leaf</tissue>
    </source>
</reference>
<proteinExistence type="predicted"/>
<dbReference type="Proteomes" id="UP001459277">
    <property type="component" value="Unassembled WGS sequence"/>
</dbReference>
<evidence type="ECO:0000313" key="3">
    <source>
        <dbReference type="Proteomes" id="UP001459277"/>
    </source>
</evidence>
<name>A0AAW2BG14_9ROSI</name>
<organism evidence="2 3">
    <name type="scientific">Lithocarpus litseifolius</name>
    <dbReference type="NCBI Taxonomy" id="425828"/>
    <lineage>
        <taxon>Eukaryota</taxon>
        <taxon>Viridiplantae</taxon>
        <taxon>Streptophyta</taxon>
        <taxon>Embryophyta</taxon>
        <taxon>Tracheophyta</taxon>
        <taxon>Spermatophyta</taxon>
        <taxon>Magnoliopsida</taxon>
        <taxon>eudicotyledons</taxon>
        <taxon>Gunneridae</taxon>
        <taxon>Pentapetalae</taxon>
        <taxon>rosids</taxon>
        <taxon>fabids</taxon>
        <taxon>Fagales</taxon>
        <taxon>Fagaceae</taxon>
        <taxon>Lithocarpus</taxon>
    </lineage>
</organism>
<keyword evidence="3" id="KW-1185">Reference proteome</keyword>
<accession>A0AAW2BG14</accession>
<dbReference type="AlphaFoldDB" id="A0AAW2BG14"/>
<comment type="caution">
    <text evidence="2">The sequence shown here is derived from an EMBL/GenBank/DDBJ whole genome shotgun (WGS) entry which is preliminary data.</text>
</comment>
<dbReference type="EMBL" id="JAZDWU010000012">
    <property type="protein sequence ID" value="KAK9984358.1"/>
    <property type="molecule type" value="Genomic_DNA"/>
</dbReference>
<evidence type="ECO:0008006" key="4">
    <source>
        <dbReference type="Google" id="ProtNLM"/>
    </source>
</evidence>
<feature type="compositionally biased region" description="Acidic residues" evidence="1">
    <location>
        <begin position="308"/>
        <end position="319"/>
    </location>
</feature>